<feature type="active site" description="Nucleophile" evidence="2">
    <location>
        <position position="27"/>
    </location>
</feature>
<gene>
    <name evidence="4" type="ORF">BV97_00058</name>
</gene>
<dbReference type="EMBL" id="JFYZ01000001">
    <property type="protein sequence ID" value="EZP84307.1"/>
    <property type="molecule type" value="Genomic_DNA"/>
</dbReference>
<dbReference type="PATRIC" id="fig|158500.4.peg.60"/>
<feature type="active site" description="Proton acceptor" evidence="2">
    <location>
        <position position="220"/>
    </location>
</feature>
<accession>A0A031K6W3</accession>
<dbReference type="eggNOG" id="COG1752">
    <property type="taxonomic scope" value="Bacteria"/>
</dbReference>
<dbReference type="SUPFAM" id="SSF52151">
    <property type="entry name" value="FabD/lysophospholipase-like"/>
    <property type="match status" value="1"/>
</dbReference>
<evidence type="ECO:0000313" key="4">
    <source>
        <dbReference type="EMBL" id="EZP84307.1"/>
    </source>
</evidence>
<dbReference type="Pfam" id="PF01734">
    <property type="entry name" value="Patatin"/>
    <property type="match status" value="1"/>
</dbReference>
<comment type="caution">
    <text evidence="4">The sequence shown here is derived from an EMBL/GenBank/DDBJ whole genome shotgun (WGS) entry which is preliminary data.</text>
</comment>
<feature type="domain" description="PNPLA" evidence="3">
    <location>
        <begin position="1"/>
        <end position="233"/>
    </location>
</feature>
<evidence type="ECO:0000259" key="3">
    <source>
        <dbReference type="PROSITE" id="PS51635"/>
    </source>
</evidence>
<proteinExistence type="predicted"/>
<name>A0A031K6W3_9SPHN</name>
<sequence>MAFHLGCLRGLRKAALLDDVTVISSVSGGSVLAALYCSHPGDFDAFEAKTRSVLAAGFVKPALVKAVTSLEGIKALAAFVALAADRLLAFLIGLPLMVVPKSGARFPWLRNSSLRRWASRTTILRSVFDAMLGGMTLDQLRTDRPALILVACELRARAAIYFTRDRIQCWRYGEAKAKDVPLAQAVSASAAFPVLLPALDERMAFTLRDKVTDERIVLTDGGVYDNLGLAPLWPDRDTNISMEVPAFDRIIACRAGYGLAIGNPPSFLAQRMIAVFDSVHARAQNATMKRLFDLSASGKIGPFLLAYIGQDDRRLEKPVPGLVTANESADYPTDFSPMSDHWIDTLSGRGETLVRSLLAEHWPDQAR</sequence>
<reference evidence="4 5" key="1">
    <citation type="submission" date="2014-03" db="EMBL/GenBank/DDBJ databases">
        <title>Whole genome sequence of Novosphingobium resinovorum KF1.</title>
        <authorList>
            <person name="Gan H.M."/>
            <person name="Gan H.Y."/>
            <person name="Chew T.H."/>
            <person name="Savka M.A."/>
        </authorList>
    </citation>
    <scope>NUCLEOTIDE SEQUENCE [LARGE SCALE GENOMIC DNA]</scope>
    <source>
        <strain evidence="4 5">KF1</strain>
    </source>
</reference>
<evidence type="ECO:0000256" key="1">
    <source>
        <dbReference type="ARBA" id="ARBA00023098"/>
    </source>
</evidence>
<evidence type="ECO:0000256" key="2">
    <source>
        <dbReference type="PROSITE-ProRule" id="PRU01161"/>
    </source>
</evidence>
<dbReference type="InterPro" id="IPR002641">
    <property type="entry name" value="PNPLA_dom"/>
</dbReference>
<dbReference type="Proteomes" id="UP000024329">
    <property type="component" value="Unassembled WGS sequence"/>
</dbReference>
<keyword evidence="2" id="KW-0442">Lipid degradation</keyword>
<dbReference type="GO" id="GO:0016042">
    <property type="term" value="P:lipid catabolic process"/>
    <property type="evidence" value="ECO:0007669"/>
    <property type="project" value="UniProtKB-UniRule"/>
</dbReference>
<evidence type="ECO:0000313" key="5">
    <source>
        <dbReference type="Proteomes" id="UP000024329"/>
    </source>
</evidence>
<keyword evidence="1 2" id="KW-0443">Lipid metabolism</keyword>
<dbReference type="Gene3D" id="3.40.1090.10">
    <property type="entry name" value="Cytosolic phospholipase A2 catalytic domain"/>
    <property type="match status" value="2"/>
</dbReference>
<dbReference type="InterPro" id="IPR016035">
    <property type="entry name" value="Acyl_Trfase/lysoPLipase"/>
</dbReference>
<dbReference type="GO" id="GO:0016787">
    <property type="term" value="F:hydrolase activity"/>
    <property type="evidence" value="ECO:0007669"/>
    <property type="project" value="UniProtKB-UniRule"/>
</dbReference>
<organism evidence="4 5">
    <name type="scientific">Novosphingobium resinovorum</name>
    <dbReference type="NCBI Taxonomy" id="158500"/>
    <lineage>
        <taxon>Bacteria</taxon>
        <taxon>Pseudomonadati</taxon>
        <taxon>Pseudomonadota</taxon>
        <taxon>Alphaproteobacteria</taxon>
        <taxon>Sphingomonadales</taxon>
        <taxon>Sphingomonadaceae</taxon>
        <taxon>Novosphingobium</taxon>
    </lineage>
</organism>
<dbReference type="PROSITE" id="PS51635">
    <property type="entry name" value="PNPLA"/>
    <property type="match status" value="1"/>
</dbReference>
<keyword evidence="2" id="KW-0378">Hydrolase</keyword>
<protein>
    <submittedName>
        <fullName evidence="4">Patatin-like phospholipase</fullName>
    </submittedName>
</protein>
<feature type="short sequence motif" description="DGA/G" evidence="2">
    <location>
        <begin position="220"/>
        <end position="222"/>
    </location>
</feature>
<dbReference type="AlphaFoldDB" id="A0A031K6W3"/>
<comment type="caution">
    <text evidence="2">Lacks conserved residue(s) required for the propagation of feature annotation.</text>
</comment>